<evidence type="ECO:0000313" key="3">
    <source>
        <dbReference type="Proteomes" id="UP000075615"/>
    </source>
</evidence>
<accession>A0A150X335</accession>
<name>A0A150X335_9BACT</name>
<keyword evidence="1" id="KW-1133">Transmembrane helix</keyword>
<dbReference type="EMBL" id="LRDB01000050">
    <property type="protein sequence ID" value="KYG73002.1"/>
    <property type="molecule type" value="Genomic_DNA"/>
</dbReference>
<proteinExistence type="predicted"/>
<dbReference type="OrthoDB" id="5706484at2"/>
<reference evidence="2 3" key="1">
    <citation type="submission" date="2016-01" db="EMBL/GenBank/DDBJ databases">
        <title>Genome sequencing of Roseivirga echinicomitans KMM 6058.</title>
        <authorList>
            <person name="Selvaratnam C."/>
            <person name="Thevarajoo S."/>
            <person name="Goh K.M."/>
            <person name="Ee R."/>
            <person name="Chan K.-G."/>
            <person name="Chong C.S."/>
        </authorList>
    </citation>
    <scope>NUCLEOTIDE SEQUENCE [LARGE SCALE GENOMIC DNA]</scope>
    <source>
        <strain evidence="2 3">KMM 6058</strain>
    </source>
</reference>
<evidence type="ECO:0000256" key="1">
    <source>
        <dbReference type="SAM" id="Phobius"/>
    </source>
</evidence>
<sequence length="219" mass="25678">MEEKDIMDLWKAQDAKLEKSLAINFELLQEVKRQKATSALKKARNVKIFAIVVGILWVAFVGFLIYHSLEFSKIFFLVSAGIHLVVTVIAIATYIKHLVLMDEANNSKTVVEAQQKLNEMQTSFLWIVRLSFVQMPVFTTWFISFQWIETSPETFWGIHVPTVLLFTWLGIWLYRNINYRNANKKWFKVLFNSPEWTSVIDAMGFLEEIEEYKKENIKS</sequence>
<feature type="transmembrane region" description="Helical" evidence="1">
    <location>
        <begin position="48"/>
        <end position="68"/>
    </location>
</feature>
<organism evidence="2 3">
    <name type="scientific">Roseivirga echinicomitans</name>
    <dbReference type="NCBI Taxonomy" id="296218"/>
    <lineage>
        <taxon>Bacteria</taxon>
        <taxon>Pseudomonadati</taxon>
        <taxon>Bacteroidota</taxon>
        <taxon>Cytophagia</taxon>
        <taxon>Cytophagales</taxon>
        <taxon>Roseivirgaceae</taxon>
        <taxon>Roseivirga</taxon>
    </lineage>
</organism>
<feature type="transmembrane region" description="Helical" evidence="1">
    <location>
        <begin position="124"/>
        <end position="148"/>
    </location>
</feature>
<keyword evidence="3" id="KW-1185">Reference proteome</keyword>
<keyword evidence="1" id="KW-0812">Transmembrane</keyword>
<comment type="caution">
    <text evidence="2">The sequence shown here is derived from an EMBL/GenBank/DDBJ whole genome shotgun (WGS) entry which is preliminary data.</text>
</comment>
<protein>
    <submittedName>
        <fullName evidence="2">Uncharacterized protein</fullName>
    </submittedName>
</protein>
<dbReference type="AlphaFoldDB" id="A0A150X335"/>
<feature type="transmembrane region" description="Helical" evidence="1">
    <location>
        <begin position="154"/>
        <end position="174"/>
    </location>
</feature>
<dbReference type="Proteomes" id="UP000075615">
    <property type="component" value="Unassembled WGS sequence"/>
</dbReference>
<gene>
    <name evidence="2" type="ORF">AWN68_09915</name>
</gene>
<keyword evidence="1" id="KW-0472">Membrane</keyword>
<feature type="transmembrane region" description="Helical" evidence="1">
    <location>
        <begin position="74"/>
        <end position="95"/>
    </location>
</feature>
<dbReference type="RefSeq" id="WP_068417913.1">
    <property type="nucleotide sequence ID" value="NZ_LRDB01000050.1"/>
</dbReference>
<evidence type="ECO:0000313" key="2">
    <source>
        <dbReference type="EMBL" id="KYG73002.1"/>
    </source>
</evidence>
<dbReference type="STRING" id="296218.AWN68_09915"/>